<proteinExistence type="predicted"/>
<sequence length="382" mass="44480">MRLDLKLCRSWTAAAKAAISSPSRTRKYYNSRSQQQQSQQSSFLPFIYRLSDDVLLYLLLCPELDFKSLYAVAEVSQRFRNLVCQLLKLYLLPDLQLTTMMDQEGRGRWTCRYNFHSLDENTLCATFTPVDSGRGGQQYSKRYRCDGSVDAPTLRRIEVLHNDDVISSSLFVKDTRIYCEKKKTFIEKHHQDQHSNITTTEVPTTNVTRQARRVGIRRCGVRDIKSKHFQKKLVSKFHHSTTSHISSSWQLTYLVSNLQPNREDEVSSSGSCITSSTNNSNMSLVLTHDRQQQGYNRHYHDNNNKYYACSSTAAIQRQISRNRRHQEKARYITPISLNVDVSVLGQRSSNNNYKWFTNNLPSFCWIRQRWPINKTYMPTITV</sequence>
<evidence type="ECO:0000313" key="2">
    <source>
        <dbReference type="Proteomes" id="UP000646827"/>
    </source>
</evidence>
<evidence type="ECO:0008006" key="3">
    <source>
        <dbReference type="Google" id="ProtNLM"/>
    </source>
</evidence>
<dbReference type="OrthoDB" id="2271599at2759"/>
<comment type="caution">
    <text evidence="1">The sequence shown here is derived from an EMBL/GenBank/DDBJ whole genome shotgun (WGS) entry which is preliminary data.</text>
</comment>
<dbReference type="Proteomes" id="UP000646827">
    <property type="component" value="Unassembled WGS sequence"/>
</dbReference>
<accession>A0A8H7VUV2</accession>
<keyword evidence="2" id="KW-1185">Reference proteome</keyword>
<name>A0A8H7VUV2_9FUNG</name>
<gene>
    <name evidence="1" type="ORF">INT45_011973</name>
</gene>
<dbReference type="EMBL" id="JAEPRB010000003">
    <property type="protein sequence ID" value="KAG2227949.1"/>
    <property type="molecule type" value="Genomic_DNA"/>
</dbReference>
<organism evidence="1 2">
    <name type="scientific">Circinella minor</name>
    <dbReference type="NCBI Taxonomy" id="1195481"/>
    <lineage>
        <taxon>Eukaryota</taxon>
        <taxon>Fungi</taxon>
        <taxon>Fungi incertae sedis</taxon>
        <taxon>Mucoromycota</taxon>
        <taxon>Mucoromycotina</taxon>
        <taxon>Mucoromycetes</taxon>
        <taxon>Mucorales</taxon>
        <taxon>Lichtheimiaceae</taxon>
        <taxon>Circinella</taxon>
    </lineage>
</organism>
<evidence type="ECO:0000313" key="1">
    <source>
        <dbReference type="EMBL" id="KAG2227949.1"/>
    </source>
</evidence>
<protein>
    <recommendedName>
        <fullName evidence="3">F-box domain-containing protein</fullName>
    </recommendedName>
</protein>
<reference evidence="1 2" key="1">
    <citation type="submission" date="2020-12" db="EMBL/GenBank/DDBJ databases">
        <title>Metabolic potential, ecology and presence of endohyphal bacteria is reflected in genomic diversity of Mucoromycotina.</title>
        <authorList>
            <person name="Muszewska A."/>
            <person name="Okrasinska A."/>
            <person name="Steczkiewicz K."/>
            <person name="Drgas O."/>
            <person name="Orlowska M."/>
            <person name="Perlinska-Lenart U."/>
            <person name="Aleksandrzak-Piekarczyk T."/>
            <person name="Szatraj K."/>
            <person name="Zielenkiewicz U."/>
            <person name="Pilsyk S."/>
            <person name="Malc E."/>
            <person name="Mieczkowski P."/>
            <person name="Kruszewska J.S."/>
            <person name="Biernat P."/>
            <person name="Pawlowska J."/>
        </authorList>
    </citation>
    <scope>NUCLEOTIDE SEQUENCE [LARGE SCALE GENOMIC DNA]</scope>
    <source>
        <strain evidence="1 2">CBS 142.35</strain>
    </source>
</reference>
<dbReference type="AlphaFoldDB" id="A0A8H7VUV2"/>